<evidence type="ECO:0000313" key="3">
    <source>
        <dbReference type="Proteomes" id="UP001050975"/>
    </source>
</evidence>
<evidence type="ECO:0000313" key="2">
    <source>
        <dbReference type="EMBL" id="GET37803.1"/>
    </source>
</evidence>
<dbReference type="AlphaFoldDB" id="A0AAV3X6P9"/>
<sequence>MGLVSSRTQSEIEKVMQQWGEKVLSQIEEVSMDMTGNYKSLGQRICPNAVVTVDRFHLTKIVHEELNQGRISQKKTAESLNAKSRAKLFSSLKGSKYILLKAEDKLSNKQKEKLAQVKEASPSVAGTI</sequence>
<reference evidence="2" key="1">
    <citation type="submission" date="2019-10" db="EMBL/GenBank/DDBJ databases">
        <title>Draft genome sequece of Microseira wollei NIES-4236.</title>
        <authorList>
            <person name="Yamaguchi H."/>
            <person name="Suzuki S."/>
            <person name="Kawachi M."/>
        </authorList>
    </citation>
    <scope>NUCLEOTIDE SEQUENCE</scope>
    <source>
        <strain evidence="2">NIES-4236</strain>
    </source>
</reference>
<evidence type="ECO:0000259" key="1">
    <source>
        <dbReference type="Pfam" id="PF01610"/>
    </source>
</evidence>
<dbReference type="PANTHER" id="PTHR33498:SF1">
    <property type="entry name" value="TRANSPOSASE FOR INSERTION SEQUENCE ELEMENT IS1557"/>
    <property type="match status" value="1"/>
</dbReference>
<dbReference type="PANTHER" id="PTHR33498">
    <property type="entry name" value="TRANSPOSASE FOR INSERTION SEQUENCE ELEMENT IS1557"/>
    <property type="match status" value="1"/>
</dbReference>
<feature type="domain" description="Transposase IS204/IS1001/IS1096/IS1165 DDE" evidence="1">
    <location>
        <begin position="4"/>
        <end position="124"/>
    </location>
</feature>
<dbReference type="InterPro" id="IPR002560">
    <property type="entry name" value="Transposase_DDE"/>
</dbReference>
<dbReference type="InterPro" id="IPR047951">
    <property type="entry name" value="Transpos_ISL3"/>
</dbReference>
<proteinExistence type="predicted"/>
<name>A0AAV3X6P9_9CYAN</name>
<dbReference type="Proteomes" id="UP001050975">
    <property type="component" value="Unassembled WGS sequence"/>
</dbReference>
<comment type="caution">
    <text evidence="2">The sequence shown here is derived from an EMBL/GenBank/DDBJ whole genome shotgun (WGS) entry which is preliminary data.</text>
</comment>
<dbReference type="Pfam" id="PF01610">
    <property type="entry name" value="DDE_Tnp_ISL3"/>
    <property type="match status" value="1"/>
</dbReference>
<gene>
    <name evidence="2" type="ORF">MiSe_25570</name>
</gene>
<dbReference type="EMBL" id="BLAY01000034">
    <property type="protein sequence ID" value="GET37803.1"/>
    <property type="molecule type" value="Genomic_DNA"/>
</dbReference>
<accession>A0AAV3X6P9</accession>
<organism evidence="2 3">
    <name type="scientific">Microseira wollei NIES-4236</name>
    <dbReference type="NCBI Taxonomy" id="2530354"/>
    <lineage>
        <taxon>Bacteria</taxon>
        <taxon>Bacillati</taxon>
        <taxon>Cyanobacteriota</taxon>
        <taxon>Cyanophyceae</taxon>
        <taxon>Oscillatoriophycideae</taxon>
        <taxon>Aerosakkonematales</taxon>
        <taxon>Aerosakkonemataceae</taxon>
        <taxon>Microseira</taxon>
    </lineage>
</organism>
<keyword evidence="3" id="KW-1185">Reference proteome</keyword>
<protein>
    <submittedName>
        <fullName evidence="2">Transposase</fullName>
    </submittedName>
</protein>